<reference evidence="3 4" key="1">
    <citation type="submission" date="2016-10" db="EMBL/GenBank/DDBJ databases">
        <authorList>
            <person name="de Groot N.N."/>
        </authorList>
    </citation>
    <scope>NUCLEOTIDE SEQUENCE [LARGE SCALE GENOMIC DNA]</scope>
    <source>
        <strain evidence="3 4">CCUG 59231</strain>
    </source>
</reference>
<accession>A0A1I5KDS7</accession>
<dbReference type="RefSeq" id="WP_074937348.1">
    <property type="nucleotide sequence ID" value="NZ_FOWP01000002.1"/>
</dbReference>
<comment type="similarity">
    <text evidence="1">Belongs to the UPF0213 family.</text>
</comment>
<dbReference type="InterPro" id="IPR035901">
    <property type="entry name" value="GIY-YIG_endonuc_sf"/>
</dbReference>
<dbReference type="SUPFAM" id="SSF82771">
    <property type="entry name" value="GIY-YIG endonuclease"/>
    <property type="match status" value="1"/>
</dbReference>
<dbReference type="Gene3D" id="3.40.1440.10">
    <property type="entry name" value="GIY-YIG endonuclease"/>
    <property type="match status" value="1"/>
</dbReference>
<dbReference type="STRING" id="658457.SAMN05216601_102420"/>
<evidence type="ECO:0000313" key="4">
    <source>
        <dbReference type="Proteomes" id="UP000182400"/>
    </source>
</evidence>
<proteinExistence type="inferred from homology"/>
<evidence type="ECO:0000259" key="2">
    <source>
        <dbReference type="PROSITE" id="PS50164"/>
    </source>
</evidence>
<dbReference type="PANTHER" id="PTHR34477">
    <property type="entry name" value="UPF0213 PROTEIN YHBQ"/>
    <property type="match status" value="1"/>
</dbReference>
<dbReference type="InterPro" id="IPR000305">
    <property type="entry name" value="GIY-YIG_endonuc"/>
</dbReference>
<dbReference type="Proteomes" id="UP000182400">
    <property type="component" value="Unassembled WGS sequence"/>
</dbReference>
<keyword evidence="3" id="KW-0255">Endonuclease</keyword>
<gene>
    <name evidence="3" type="ORF">SAMN05216601_102420</name>
</gene>
<dbReference type="Pfam" id="PF01541">
    <property type="entry name" value="GIY-YIG"/>
    <property type="match status" value="1"/>
</dbReference>
<dbReference type="GO" id="GO:0004519">
    <property type="term" value="F:endonuclease activity"/>
    <property type="evidence" value="ECO:0007669"/>
    <property type="project" value="UniProtKB-KW"/>
</dbReference>
<name>A0A1I5KDS7_9GAMM</name>
<dbReference type="PROSITE" id="PS50164">
    <property type="entry name" value="GIY_YIG"/>
    <property type="match status" value="1"/>
</dbReference>
<keyword evidence="3" id="KW-0378">Hydrolase</keyword>
<feature type="domain" description="GIY-YIG" evidence="2">
    <location>
        <begin position="2"/>
        <end position="78"/>
    </location>
</feature>
<dbReference type="CDD" id="cd10448">
    <property type="entry name" value="GIY-YIG_unchar_3"/>
    <property type="match status" value="1"/>
</dbReference>
<dbReference type="AlphaFoldDB" id="A0A1I5KDS7"/>
<dbReference type="InterPro" id="IPR050190">
    <property type="entry name" value="UPF0213_domain"/>
</dbReference>
<dbReference type="OrthoDB" id="9807770at2"/>
<protein>
    <submittedName>
        <fullName evidence="3">Putative endonuclease</fullName>
    </submittedName>
</protein>
<evidence type="ECO:0000313" key="3">
    <source>
        <dbReference type="EMBL" id="SFO83195.1"/>
    </source>
</evidence>
<sequence length="109" mass="12700">MKRPVVYIMAGQRNGTLYTGVTADLLQRVWQHREGAVEGFTRRYGVKLLVWYERHEDMGSAITREKAIKKWNRTWKLRLIEERNPQWRDLWSEIVGDSSVAAGSPPSRG</sequence>
<dbReference type="EMBL" id="FOWP01000002">
    <property type="protein sequence ID" value="SFO83195.1"/>
    <property type="molecule type" value="Genomic_DNA"/>
</dbReference>
<evidence type="ECO:0000256" key="1">
    <source>
        <dbReference type="ARBA" id="ARBA00007435"/>
    </source>
</evidence>
<keyword evidence="3" id="KW-0540">Nuclease</keyword>
<dbReference type="PANTHER" id="PTHR34477:SF5">
    <property type="entry name" value="BSL5627 PROTEIN"/>
    <property type="match status" value="1"/>
</dbReference>
<organism evidence="3 4">
    <name type="scientific">Ectopseudomonas composti</name>
    <dbReference type="NCBI Taxonomy" id="658457"/>
    <lineage>
        <taxon>Bacteria</taxon>
        <taxon>Pseudomonadati</taxon>
        <taxon>Pseudomonadota</taxon>
        <taxon>Gammaproteobacteria</taxon>
        <taxon>Pseudomonadales</taxon>
        <taxon>Pseudomonadaceae</taxon>
        <taxon>Ectopseudomonas</taxon>
    </lineage>
</organism>